<dbReference type="SMART" id="SM00116">
    <property type="entry name" value="CBS"/>
    <property type="match status" value="2"/>
</dbReference>
<dbReference type="Pfam" id="PF00571">
    <property type="entry name" value="CBS"/>
    <property type="match status" value="2"/>
</dbReference>
<dbReference type="PANTHER" id="PTHR11911:SF111">
    <property type="entry name" value="INOSINE-5'-MONOPHOSPHATE DEHYDROGENASE"/>
    <property type="match status" value="1"/>
</dbReference>
<dbReference type="CDD" id="cd00381">
    <property type="entry name" value="IMPDH"/>
    <property type="match status" value="1"/>
</dbReference>
<dbReference type="PIRSF" id="PIRSF000130">
    <property type="entry name" value="IMPDH"/>
    <property type="match status" value="1"/>
</dbReference>
<organism evidence="10 11">
    <name type="scientific">Candidatus Sungbacteria bacterium RIFCSPHIGHO2_02_FULL_51_29</name>
    <dbReference type="NCBI Taxonomy" id="1802273"/>
    <lineage>
        <taxon>Bacteria</taxon>
        <taxon>Candidatus Sungiibacteriota</taxon>
    </lineage>
</organism>
<keyword evidence="3" id="KW-0560">Oxidoreductase</keyword>
<dbReference type="SMART" id="SM01240">
    <property type="entry name" value="IMPDH"/>
    <property type="match status" value="1"/>
</dbReference>
<dbReference type="AlphaFoldDB" id="A0A1G2KUT1"/>
<feature type="active site" description="Proton acceptor" evidence="5">
    <location>
        <position position="405"/>
    </location>
</feature>
<protein>
    <recommendedName>
        <fullName evidence="9">CBS domain-containing protein</fullName>
    </recommendedName>
</protein>
<keyword evidence="7" id="KW-0630">Potassium</keyword>
<comment type="caution">
    <text evidence="10">The sequence shown here is derived from an EMBL/GenBank/DDBJ whole genome shotgun (WGS) entry which is preliminary data.</text>
</comment>
<dbReference type="EMBL" id="MHQL01000037">
    <property type="protein sequence ID" value="OHA02392.1"/>
    <property type="molecule type" value="Genomic_DNA"/>
</dbReference>
<dbReference type="CDD" id="cd04601">
    <property type="entry name" value="CBS_pair_IMPDH"/>
    <property type="match status" value="1"/>
</dbReference>
<evidence type="ECO:0000259" key="9">
    <source>
        <dbReference type="PROSITE" id="PS51371"/>
    </source>
</evidence>
<dbReference type="InterPro" id="IPR001093">
    <property type="entry name" value="IMP_DH_GMPRt"/>
</dbReference>
<evidence type="ECO:0000313" key="10">
    <source>
        <dbReference type="EMBL" id="OHA02392.1"/>
    </source>
</evidence>
<dbReference type="InterPro" id="IPR013785">
    <property type="entry name" value="Aldolase_TIM"/>
</dbReference>
<accession>A0A1G2KUT1</accession>
<feature type="active site" description="Thioimidate intermediate" evidence="5">
    <location>
        <position position="310"/>
    </location>
</feature>
<dbReference type="PANTHER" id="PTHR11911">
    <property type="entry name" value="INOSINE-5-MONOPHOSPHATE DEHYDROGENASE RELATED"/>
    <property type="match status" value="1"/>
</dbReference>
<dbReference type="SUPFAM" id="SSF54631">
    <property type="entry name" value="CBS-domain pair"/>
    <property type="match status" value="1"/>
</dbReference>
<feature type="domain" description="CBS" evidence="9">
    <location>
        <begin position="99"/>
        <end position="156"/>
    </location>
</feature>
<dbReference type="GO" id="GO:0003938">
    <property type="term" value="F:IMP dehydrogenase activity"/>
    <property type="evidence" value="ECO:0007669"/>
    <property type="project" value="InterPro"/>
</dbReference>
<evidence type="ECO:0000256" key="1">
    <source>
        <dbReference type="ARBA" id="ARBA00005502"/>
    </source>
</evidence>
<evidence type="ECO:0000313" key="11">
    <source>
        <dbReference type="Proteomes" id="UP000177811"/>
    </source>
</evidence>
<feature type="binding site" evidence="6">
    <location>
        <begin position="303"/>
        <end position="305"/>
    </location>
    <ligand>
        <name>NAD(+)</name>
        <dbReference type="ChEBI" id="CHEBI:57540"/>
    </ligand>
</feature>
<dbReference type="GO" id="GO:0046872">
    <property type="term" value="F:metal ion binding"/>
    <property type="evidence" value="ECO:0007669"/>
    <property type="project" value="UniProtKB-KW"/>
</dbReference>
<dbReference type="InterPro" id="IPR000644">
    <property type="entry name" value="CBS_dom"/>
</dbReference>
<gene>
    <name evidence="10" type="ORF">A3C16_02250</name>
</gene>
<keyword evidence="2" id="KW-0479">Metal-binding</keyword>
<reference evidence="10 11" key="1">
    <citation type="journal article" date="2016" name="Nat. Commun.">
        <title>Thousands of microbial genomes shed light on interconnected biogeochemical processes in an aquifer system.</title>
        <authorList>
            <person name="Anantharaman K."/>
            <person name="Brown C.T."/>
            <person name="Hug L.A."/>
            <person name="Sharon I."/>
            <person name="Castelle C.J."/>
            <person name="Probst A.J."/>
            <person name="Thomas B.C."/>
            <person name="Singh A."/>
            <person name="Wilkins M.J."/>
            <person name="Karaoz U."/>
            <person name="Brodie E.L."/>
            <person name="Williams K.H."/>
            <person name="Hubbard S.S."/>
            <person name="Banfield J.F."/>
        </authorList>
    </citation>
    <scope>NUCLEOTIDE SEQUENCE [LARGE SCALE GENOMIC DNA]</scope>
</reference>
<evidence type="ECO:0000256" key="2">
    <source>
        <dbReference type="ARBA" id="ARBA00022723"/>
    </source>
</evidence>
<dbReference type="InterPro" id="IPR005990">
    <property type="entry name" value="IMP_DH"/>
</dbReference>
<sequence>MRKKGLPRHVGLTFEDVTIIPRYSRIPRRSDEYIDTGADFGKGMYLRRPIFSANMDTITESRMAIALARLGGCGIIHQFLPITQRVAEVGKVKRADNLIVQSPLTITLGATIKDARAITEEYQISGLIVLDDAGEVAGILSRRDVQWAPDTMEVRERMTPFAQLIVAPSNITIDEAKKIFYEKRVEKLPLIEGCHCVGLVTASDILKIERFKYAFRDKKGRLGVGAAVGIGATLLKEFEALMKAEVDIFVIDTARGDSELLKKALIETRREFGDGPLIMAGNVDTPQGTAMLLDVGADIIKIGIGGGAACKTRRGPGVGIPQVTAIGWSAPIAAKFGKKIVSDGGIKGPSDYCKALVAGAHGVMIGGLFAGTDETPGEVFYEDGQEWKIFRGSASIEFQISRNDRGTEERIRQPEGVARRVPYKGPVTKAVEELVKNQWSSMSYVGAENMAEYHKRGMFLWQTLSGFEEGKPHATS</sequence>
<dbReference type="Pfam" id="PF00478">
    <property type="entry name" value="IMPDH"/>
    <property type="match status" value="1"/>
</dbReference>
<proteinExistence type="inferred from homology"/>
<keyword evidence="4 8" id="KW-0129">CBS domain</keyword>
<name>A0A1G2KUT1_9BACT</name>
<feature type="binding site" description="in other chain" evidence="7">
    <location>
        <position position="305"/>
    </location>
    <ligand>
        <name>K(+)</name>
        <dbReference type="ChEBI" id="CHEBI:29103"/>
        <note>ligand shared between two tetrameric partners</note>
    </ligand>
</feature>
<feature type="binding site" evidence="6">
    <location>
        <begin position="252"/>
        <end position="254"/>
    </location>
    <ligand>
        <name>NAD(+)</name>
        <dbReference type="ChEBI" id="CHEBI:57540"/>
    </ligand>
</feature>
<evidence type="ECO:0000256" key="7">
    <source>
        <dbReference type="PIRSR" id="PIRSR000130-4"/>
    </source>
</evidence>
<dbReference type="PROSITE" id="PS51371">
    <property type="entry name" value="CBS"/>
    <property type="match status" value="2"/>
</dbReference>
<dbReference type="FunFam" id="3.20.20.70:FF:000424">
    <property type="entry name" value="Inosine-5'-monophosphate dehydrogenase 2"/>
    <property type="match status" value="1"/>
</dbReference>
<comment type="similarity">
    <text evidence="1">Belongs to the IMPDH/GMPR family.</text>
</comment>
<feature type="binding site" description="in other chain" evidence="7">
    <location>
        <position position="307"/>
    </location>
    <ligand>
        <name>K(+)</name>
        <dbReference type="ChEBI" id="CHEBI:29103"/>
        <note>ligand shared between two tetrameric partners</note>
    </ligand>
</feature>
<dbReference type="Gene3D" id="3.20.20.70">
    <property type="entry name" value="Aldolase class I"/>
    <property type="match status" value="1"/>
</dbReference>
<dbReference type="InterPro" id="IPR046342">
    <property type="entry name" value="CBS_dom_sf"/>
</dbReference>
<evidence type="ECO:0000256" key="6">
    <source>
        <dbReference type="PIRSR" id="PIRSR000130-3"/>
    </source>
</evidence>
<evidence type="ECO:0000256" key="5">
    <source>
        <dbReference type="PIRSR" id="PIRSR000130-1"/>
    </source>
</evidence>
<dbReference type="SUPFAM" id="SSF51412">
    <property type="entry name" value="Inosine monophosphate dehydrogenase (IMPDH)"/>
    <property type="match status" value="1"/>
</dbReference>
<keyword evidence="6" id="KW-0520">NAD</keyword>
<feature type="domain" description="CBS" evidence="9">
    <location>
        <begin position="158"/>
        <end position="218"/>
    </location>
</feature>
<evidence type="ECO:0000256" key="4">
    <source>
        <dbReference type="ARBA" id="ARBA00023122"/>
    </source>
</evidence>
<dbReference type="Proteomes" id="UP000177811">
    <property type="component" value="Unassembled WGS sequence"/>
</dbReference>
<evidence type="ECO:0000256" key="8">
    <source>
        <dbReference type="PROSITE-ProRule" id="PRU00703"/>
    </source>
</evidence>
<feature type="binding site" description="in other chain" evidence="7">
    <location>
        <position position="310"/>
    </location>
    <ligand>
        <name>K(+)</name>
        <dbReference type="ChEBI" id="CHEBI:29103"/>
        <note>ligand shared between two tetrameric partners</note>
    </ligand>
</feature>
<evidence type="ECO:0000256" key="3">
    <source>
        <dbReference type="ARBA" id="ARBA00023002"/>
    </source>
</evidence>
<dbReference type="GO" id="GO:0006183">
    <property type="term" value="P:GTP biosynthetic process"/>
    <property type="evidence" value="ECO:0007669"/>
    <property type="project" value="TreeGrafter"/>
</dbReference>